<accession>A0A1J5T5Z5</accession>
<reference evidence="1" key="1">
    <citation type="submission" date="2016-10" db="EMBL/GenBank/DDBJ databases">
        <title>Sequence of Gallionella enrichment culture.</title>
        <authorList>
            <person name="Poehlein A."/>
            <person name="Muehling M."/>
            <person name="Daniel R."/>
        </authorList>
    </citation>
    <scope>NUCLEOTIDE SEQUENCE</scope>
</reference>
<evidence type="ECO:0000313" key="1">
    <source>
        <dbReference type="EMBL" id="OIR09236.1"/>
    </source>
</evidence>
<name>A0A1J5T5Z5_9ZZZZ</name>
<protein>
    <submittedName>
        <fullName evidence="1">Uncharacterized protein</fullName>
    </submittedName>
</protein>
<sequence length="448" mass="45983">MSTSANRPTRPRGFVAIVAMLALCWIAAIAGLRALIVANAAIVSRAYDSARQEGILSRRLERVVSETTLAAVESGRAPASADPAALAGEALARLDAGGVEILVTGAPAAFPSYPPYPSGLAAAAVPAPPGPGLLSVAGPQLRAMMGRRVVEHAPQAWSFSCRRRWLGVERTTTVRLECRIVEVPLSRYPVLAYELPSEIGMTAAVAEPAAPVSALPPGLAAGRDPFQLTGLLTGGARPYHYRRRAGLSLLCGYLGSQDFVNRAALAAGPALRHDLGVPESETARLSGFVRTPDGGQLDVGTAGEGAWAGQSARGNLILIAVMAPGQKVTILDSVGDDTAPALLVVLLGEAGAGLTIELAGVRRPTALFAFNAGLQASPGSVWNGALFLNPGCRFSAPAGPAMHVAHLAYAASSTEVAAGAVVADLAMPPSLEALMPLVRYACANPVLP</sequence>
<organism evidence="1">
    <name type="scientific">mine drainage metagenome</name>
    <dbReference type="NCBI Taxonomy" id="410659"/>
    <lineage>
        <taxon>unclassified sequences</taxon>
        <taxon>metagenomes</taxon>
        <taxon>ecological metagenomes</taxon>
    </lineage>
</organism>
<dbReference type="EMBL" id="MLJW01000027">
    <property type="protein sequence ID" value="OIR09236.1"/>
    <property type="molecule type" value="Genomic_DNA"/>
</dbReference>
<comment type="caution">
    <text evidence="1">The sequence shown here is derived from an EMBL/GenBank/DDBJ whole genome shotgun (WGS) entry which is preliminary data.</text>
</comment>
<dbReference type="AlphaFoldDB" id="A0A1J5T5Z5"/>
<gene>
    <name evidence="1" type="ORF">GALL_84660</name>
</gene>
<proteinExistence type="predicted"/>